<dbReference type="Pfam" id="PF04101">
    <property type="entry name" value="Glyco_tran_28_C"/>
    <property type="match status" value="1"/>
</dbReference>
<proteinExistence type="predicted"/>
<keyword evidence="2" id="KW-0808">Transferase</keyword>
<evidence type="ECO:0000313" key="2">
    <source>
        <dbReference type="EMBL" id="GII93516.1"/>
    </source>
</evidence>
<feature type="domain" description="Glycosyl transferase family 28 C-terminal" evidence="1">
    <location>
        <begin position="7"/>
        <end position="154"/>
    </location>
</feature>
<keyword evidence="3" id="KW-1185">Reference proteome</keyword>
<dbReference type="Proteomes" id="UP000606172">
    <property type="component" value="Unassembled WGS sequence"/>
</dbReference>
<dbReference type="InterPro" id="IPR007235">
    <property type="entry name" value="Glyco_trans_28_C"/>
</dbReference>
<dbReference type="GO" id="GO:0016758">
    <property type="term" value="F:hexosyltransferase activity"/>
    <property type="evidence" value="ECO:0007669"/>
    <property type="project" value="InterPro"/>
</dbReference>
<dbReference type="Gene3D" id="3.40.50.2000">
    <property type="entry name" value="Glycogen Phosphorylase B"/>
    <property type="match status" value="1"/>
</dbReference>
<dbReference type="RefSeq" id="WP_204027002.1">
    <property type="nucleotide sequence ID" value="NZ_BOOW01000023.1"/>
</dbReference>
<gene>
    <name evidence="2" type="ORF">Ssi02_37470</name>
</gene>
<evidence type="ECO:0000259" key="1">
    <source>
        <dbReference type="Pfam" id="PF04101"/>
    </source>
</evidence>
<organism evidence="2 3">
    <name type="scientific">Sinosporangium siamense</name>
    <dbReference type="NCBI Taxonomy" id="1367973"/>
    <lineage>
        <taxon>Bacteria</taxon>
        <taxon>Bacillati</taxon>
        <taxon>Actinomycetota</taxon>
        <taxon>Actinomycetes</taxon>
        <taxon>Streptosporangiales</taxon>
        <taxon>Streptosporangiaceae</taxon>
        <taxon>Sinosporangium</taxon>
    </lineage>
</organism>
<comment type="caution">
    <text evidence="2">The sequence shown here is derived from an EMBL/GenBank/DDBJ whole genome shotgun (WGS) entry which is preliminary data.</text>
</comment>
<reference evidence="2" key="1">
    <citation type="submission" date="2021-01" db="EMBL/GenBank/DDBJ databases">
        <title>Whole genome shotgun sequence of Sinosporangium siamense NBRC 109515.</title>
        <authorList>
            <person name="Komaki H."/>
            <person name="Tamura T."/>
        </authorList>
    </citation>
    <scope>NUCLEOTIDE SEQUENCE</scope>
    <source>
        <strain evidence="2">NBRC 109515</strain>
    </source>
</reference>
<dbReference type="EMBL" id="BOOW01000023">
    <property type="protein sequence ID" value="GII93516.1"/>
    <property type="molecule type" value="Genomic_DNA"/>
</dbReference>
<dbReference type="SUPFAM" id="SSF53756">
    <property type="entry name" value="UDP-Glycosyltransferase/glycogen phosphorylase"/>
    <property type="match status" value="1"/>
</dbReference>
<dbReference type="AlphaFoldDB" id="A0A919RGL3"/>
<sequence>MPASALVLVTVGTDHHPFTRLMDWIERWLDGMPGEVRCVVQHGTSRPPRGAECHDMLPYDKLQALLREATAVVCQGGPGGIVECRQAGLLPIVVPRTAKHGEHVDDHQVRFTQVIAARHHIALATGEDELVAHLNAALADPSRYRAEHDESATEATAVRFGELVCALVARQKRGPFRR</sequence>
<evidence type="ECO:0000313" key="3">
    <source>
        <dbReference type="Proteomes" id="UP000606172"/>
    </source>
</evidence>
<accession>A0A919RGL3</accession>
<name>A0A919RGL3_9ACTN</name>
<protein>
    <submittedName>
        <fullName evidence="2">Glucosyl transferase</fullName>
    </submittedName>
</protein>